<accession>A0A9P5BZC5</accession>
<evidence type="ECO:0000256" key="1">
    <source>
        <dbReference type="SAM" id="MobiDB-lite"/>
    </source>
</evidence>
<dbReference type="AlphaFoldDB" id="A0A9P5BZC5"/>
<name>A0A9P5BZC5_9PLEO</name>
<keyword evidence="2" id="KW-0732">Signal</keyword>
<dbReference type="EMBL" id="SWKV01000047">
    <property type="protein sequence ID" value="KAF3036774.1"/>
    <property type="molecule type" value="Genomic_DNA"/>
</dbReference>
<sequence>MKTTTFWTSIVLGPAVHAQGLRQATGGDEPTSVVQWYPTPTPEVSNCTANLITTLCDYKKPGSAFAVASSGKAHCWEYCNSHQPCNFVIFAAGNPYTGTGTCWLYPDEQFDKSAGQEGCDYLSVYEKPTCAEPTPTSGACTATASPSAVASICNYPTPDDNCWSSCPASDGATNCLSQCAESESCSYVVFNPRNEDLSPFSSGTCWMYPNGTYDATKAGTCSGKPEQFVYENPCPKPTSSSAASGSAPAPASASAPSSAPRATGTNVDAERASGGAAQNTARPNGGPLMDVSVGGPLFIGMAALMWQAL</sequence>
<protein>
    <recommendedName>
        <fullName evidence="5">Apple domain-containing protein</fullName>
    </recommendedName>
</protein>
<feature type="chain" id="PRO_5040376463" description="Apple domain-containing protein" evidence="2">
    <location>
        <begin position="19"/>
        <end position="309"/>
    </location>
</feature>
<proteinExistence type="predicted"/>
<evidence type="ECO:0008006" key="5">
    <source>
        <dbReference type="Google" id="ProtNLM"/>
    </source>
</evidence>
<keyword evidence="4" id="KW-1185">Reference proteome</keyword>
<evidence type="ECO:0000256" key="2">
    <source>
        <dbReference type="SAM" id="SignalP"/>
    </source>
</evidence>
<dbReference type="Proteomes" id="UP000758155">
    <property type="component" value="Unassembled WGS sequence"/>
</dbReference>
<evidence type="ECO:0000313" key="4">
    <source>
        <dbReference type="Proteomes" id="UP000758155"/>
    </source>
</evidence>
<dbReference type="OrthoDB" id="3440282at2759"/>
<evidence type="ECO:0000313" key="3">
    <source>
        <dbReference type="EMBL" id="KAF3036774.1"/>
    </source>
</evidence>
<gene>
    <name evidence="3" type="ORF">E8E12_001748</name>
</gene>
<feature type="signal peptide" evidence="2">
    <location>
        <begin position="1"/>
        <end position="18"/>
    </location>
</feature>
<feature type="region of interest" description="Disordered" evidence="1">
    <location>
        <begin position="232"/>
        <end position="287"/>
    </location>
</feature>
<organism evidence="3 4">
    <name type="scientific">Didymella heteroderae</name>
    <dbReference type="NCBI Taxonomy" id="1769908"/>
    <lineage>
        <taxon>Eukaryota</taxon>
        <taxon>Fungi</taxon>
        <taxon>Dikarya</taxon>
        <taxon>Ascomycota</taxon>
        <taxon>Pezizomycotina</taxon>
        <taxon>Dothideomycetes</taxon>
        <taxon>Pleosporomycetidae</taxon>
        <taxon>Pleosporales</taxon>
        <taxon>Pleosporineae</taxon>
        <taxon>Didymellaceae</taxon>
        <taxon>Didymella</taxon>
    </lineage>
</organism>
<feature type="compositionally biased region" description="Low complexity" evidence="1">
    <location>
        <begin position="239"/>
        <end position="262"/>
    </location>
</feature>
<comment type="caution">
    <text evidence="3">The sequence shown here is derived from an EMBL/GenBank/DDBJ whole genome shotgun (WGS) entry which is preliminary data.</text>
</comment>
<reference evidence="3" key="1">
    <citation type="submission" date="2019-04" db="EMBL/GenBank/DDBJ databases">
        <title>Sequencing of skin fungus with MAO and IRED activity.</title>
        <authorList>
            <person name="Marsaioli A.J."/>
            <person name="Bonatto J.M.C."/>
            <person name="Reis Junior O."/>
        </authorList>
    </citation>
    <scope>NUCLEOTIDE SEQUENCE</scope>
    <source>
        <strain evidence="3">28M1</strain>
    </source>
</reference>